<protein>
    <submittedName>
        <fullName evidence="3">Glycosyltransferase</fullName>
        <ecNumber evidence="3">2.4.-.-</ecNumber>
    </submittedName>
</protein>
<dbReference type="RefSeq" id="WP_353948823.1">
    <property type="nucleotide sequence ID" value="NZ_CP159510.1"/>
</dbReference>
<dbReference type="InterPro" id="IPR001296">
    <property type="entry name" value="Glyco_trans_1"/>
</dbReference>
<dbReference type="AlphaFoldDB" id="A0AAU8II52"/>
<evidence type="ECO:0000259" key="1">
    <source>
        <dbReference type="Pfam" id="PF00534"/>
    </source>
</evidence>
<accession>A0AAU8II52</accession>
<sequence length="367" mass="42034">MRKVAVIRNWFLPISETFIYSELIDLKTYTSLVCCKKEMNRRNFPFDPVFIYRTRDELKEILAREQVDLIHARFGVTGVELLDIRQELDIPVLTSFHGFDLPTNVRSMEKYDGRLEQLFSESDAFTATSNNMKKILVKYGCPKHKIHVHHSGINIEQFPFRHTPVPLDGSITILSVGRLVKKKGMKYLIEAFQKVHRQFPGTRLRIVGDGKLRTDLENLVKGLKLDHAVTFSGALSYEDIVREMQQAHLFALASTRTPDGNQEGIPNVLKEAMASGLPVVSTKHAGIPELVRSGESGILVPEKDPDALAESLIWLIRHPDRWRKMAKKGRKTVKRQFNAERQIDELERIYDSVLEKGNMQGKERTDD</sequence>
<organism evidence="3">
    <name type="scientific">Sporolactobacillus sp. Y61</name>
    <dbReference type="NCBI Taxonomy" id="3160863"/>
    <lineage>
        <taxon>Bacteria</taxon>
        <taxon>Bacillati</taxon>
        <taxon>Bacillota</taxon>
        <taxon>Bacilli</taxon>
        <taxon>Bacillales</taxon>
        <taxon>Sporolactobacillaceae</taxon>
        <taxon>Sporolactobacillus</taxon>
    </lineage>
</organism>
<feature type="domain" description="Glycosyltransferase subfamily 4-like N-terminal" evidence="2">
    <location>
        <begin position="44"/>
        <end position="156"/>
    </location>
</feature>
<dbReference type="InterPro" id="IPR028098">
    <property type="entry name" value="Glyco_trans_4-like_N"/>
</dbReference>
<feature type="domain" description="Glycosyl transferase family 1" evidence="1">
    <location>
        <begin position="168"/>
        <end position="331"/>
    </location>
</feature>
<dbReference type="Pfam" id="PF13439">
    <property type="entry name" value="Glyco_transf_4"/>
    <property type="match status" value="1"/>
</dbReference>
<gene>
    <name evidence="3" type="ORF">ABNN70_04160</name>
</gene>
<dbReference type="EMBL" id="CP159510">
    <property type="protein sequence ID" value="XCJ17688.1"/>
    <property type="molecule type" value="Genomic_DNA"/>
</dbReference>
<reference evidence="3" key="1">
    <citation type="submission" date="2024-06" db="EMBL/GenBank/DDBJ databases">
        <authorList>
            <person name="Fan A."/>
            <person name="Zhang F.Y."/>
            <person name="Zhang L."/>
        </authorList>
    </citation>
    <scope>NUCLEOTIDE SEQUENCE</scope>
    <source>
        <strain evidence="3">Y61</strain>
    </source>
</reference>
<dbReference type="EC" id="2.4.-.-" evidence="3"/>
<keyword evidence="3" id="KW-0328">Glycosyltransferase</keyword>
<keyword evidence="3" id="KW-0808">Transferase</keyword>
<dbReference type="Gene3D" id="3.40.50.2000">
    <property type="entry name" value="Glycogen Phosphorylase B"/>
    <property type="match status" value="2"/>
</dbReference>
<name>A0AAU8II52_9BACL</name>
<dbReference type="PANTHER" id="PTHR45947">
    <property type="entry name" value="SULFOQUINOVOSYL TRANSFERASE SQD2"/>
    <property type="match status" value="1"/>
</dbReference>
<evidence type="ECO:0000259" key="2">
    <source>
        <dbReference type="Pfam" id="PF13439"/>
    </source>
</evidence>
<dbReference type="GO" id="GO:0016757">
    <property type="term" value="F:glycosyltransferase activity"/>
    <property type="evidence" value="ECO:0007669"/>
    <property type="project" value="UniProtKB-KW"/>
</dbReference>
<proteinExistence type="predicted"/>
<dbReference type="InterPro" id="IPR050194">
    <property type="entry name" value="Glycosyltransferase_grp1"/>
</dbReference>
<dbReference type="SUPFAM" id="SSF53756">
    <property type="entry name" value="UDP-Glycosyltransferase/glycogen phosphorylase"/>
    <property type="match status" value="1"/>
</dbReference>
<evidence type="ECO:0000313" key="3">
    <source>
        <dbReference type="EMBL" id="XCJ17688.1"/>
    </source>
</evidence>
<dbReference type="Pfam" id="PF00534">
    <property type="entry name" value="Glycos_transf_1"/>
    <property type="match status" value="1"/>
</dbReference>
<dbReference type="PANTHER" id="PTHR45947:SF3">
    <property type="entry name" value="SULFOQUINOVOSYL TRANSFERASE SQD2"/>
    <property type="match status" value="1"/>
</dbReference>